<proteinExistence type="inferred from homology"/>
<feature type="signal peptide" evidence="2">
    <location>
        <begin position="1"/>
        <end position="19"/>
    </location>
</feature>
<accession>A0A1I4DM52</accession>
<dbReference type="RefSeq" id="WP_175534100.1">
    <property type="nucleotide sequence ID" value="NZ_FOSQ01000011.1"/>
</dbReference>
<keyword evidence="3" id="KW-0675">Receptor</keyword>
<dbReference type="PANTHER" id="PTHR42928">
    <property type="entry name" value="TRICARBOXYLATE-BINDING PROTEIN"/>
    <property type="match status" value="1"/>
</dbReference>
<dbReference type="InterPro" id="IPR042100">
    <property type="entry name" value="Bug_dom1"/>
</dbReference>
<keyword evidence="4" id="KW-1185">Reference proteome</keyword>
<comment type="similarity">
    <text evidence="1">Belongs to the UPF0065 (bug) family.</text>
</comment>
<gene>
    <name evidence="3" type="ORF">SAMN02745775_11197</name>
</gene>
<dbReference type="EMBL" id="FOSQ01000011">
    <property type="protein sequence ID" value="SFK93810.1"/>
    <property type="molecule type" value="Genomic_DNA"/>
</dbReference>
<dbReference type="SUPFAM" id="SSF53850">
    <property type="entry name" value="Periplasmic binding protein-like II"/>
    <property type="match status" value="1"/>
</dbReference>
<evidence type="ECO:0000313" key="3">
    <source>
        <dbReference type="EMBL" id="SFK93810.1"/>
    </source>
</evidence>
<dbReference type="InterPro" id="IPR005064">
    <property type="entry name" value="BUG"/>
</dbReference>
<dbReference type="AlphaFoldDB" id="A0A1I4DM52"/>
<dbReference type="PANTHER" id="PTHR42928:SF5">
    <property type="entry name" value="BLR1237 PROTEIN"/>
    <property type="match status" value="1"/>
</dbReference>
<keyword evidence="2" id="KW-0732">Signal</keyword>
<dbReference type="Pfam" id="PF03401">
    <property type="entry name" value="TctC"/>
    <property type="match status" value="1"/>
</dbReference>
<sequence length="320" mass="34211">MLRRALLATPLLLPAIAQAQDNWPNRPITLVVPWAPGGSNDVTARLVAPMLAERLGQSVVVENRAGGGGSIGMGQVVRARPDGYTLLISSASNHVFHPLVSPDLGYDVRQVLTGIAMMVDVPNVLAVNPATGITTVAELLARIRATPGGLSFGSSGTASSNHLAGELFRMLNNVEMVHVPYRGGGPVATDLIAGTIPMAFMNLPTVIGPAQSGRLRIIGVGTSERVRFRPDIPTIAEQGVPGYAVRSWTGLFGPRGLPRPIVDRLAEEMRRILDADAMKQRLVDLASEPIWMDPARTDAFVREEFDRWGPVVRAAKVTAD</sequence>
<dbReference type="STRING" id="1123062.SAMN02745775_11197"/>
<evidence type="ECO:0000256" key="2">
    <source>
        <dbReference type="SAM" id="SignalP"/>
    </source>
</evidence>
<name>A0A1I4DM52_9PROT</name>
<evidence type="ECO:0000256" key="1">
    <source>
        <dbReference type="ARBA" id="ARBA00006987"/>
    </source>
</evidence>
<evidence type="ECO:0000313" key="4">
    <source>
        <dbReference type="Proteomes" id="UP000199473"/>
    </source>
</evidence>
<dbReference type="PIRSF" id="PIRSF017082">
    <property type="entry name" value="YflP"/>
    <property type="match status" value="1"/>
</dbReference>
<reference evidence="3 4" key="1">
    <citation type="submission" date="2016-10" db="EMBL/GenBank/DDBJ databases">
        <authorList>
            <person name="de Groot N.N."/>
        </authorList>
    </citation>
    <scope>NUCLEOTIDE SEQUENCE [LARGE SCALE GENOMIC DNA]</scope>
    <source>
        <strain evidence="3 4">DSM 19981</strain>
    </source>
</reference>
<feature type="chain" id="PRO_5011722201" evidence="2">
    <location>
        <begin position="20"/>
        <end position="320"/>
    </location>
</feature>
<dbReference type="CDD" id="cd13578">
    <property type="entry name" value="PBP2_Bug27"/>
    <property type="match status" value="1"/>
</dbReference>
<dbReference type="Gene3D" id="3.40.190.150">
    <property type="entry name" value="Bordetella uptake gene, domain 1"/>
    <property type="match status" value="1"/>
</dbReference>
<dbReference type="Gene3D" id="3.40.190.10">
    <property type="entry name" value="Periplasmic binding protein-like II"/>
    <property type="match status" value="1"/>
</dbReference>
<protein>
    <submittedName>
        <fullName evidence="3">Tripartite-type tricarboxylate transporter, receptor component TctC</fullName>
    </submittedName>
</protein>
<dbReference type="Proteomes" id="UP000199473">
    <property type="component" value="Unassembled WGS sequence"/>
</dbReference>
<organism evidence="3 4">
    <name type="scientific">Falsiroseomonas stagni DSM 19981</name>
    <dbReference type="NCBI Taxonomy" id="1123062"/>
    <lineage>
        <taxon>Bacteria</taxon>
        <taxon>Pseudomonadati</taxon>
        <taxon>Pseudomonadota</taxon>
        <taxon>Alphaproteobacteria</taxon>
        <taxon>Acetobacterales</taxon>
        <taxon>Roseomonadaceae</taxon>
        <taxon>Falsiroseomonas</taxon>
    </lineage>
</organism>